<evidence type="ECO:0000313" key="3">
    <source>
        <dbReference type="Proteomes" id="UP000198287"/>
    </source>
</evidence>
<dbReference type="EMBL" id="LNIX01000001">
    <property type="protein sequence ID" value="OXA61432.1"/>
    <property type="molecule type" value="Genomic_DNA"/>
</dbReference>
<dbReference type="Proteomes" id="UP000198287">
    <property type="component" value="Unassembled WGS sequence"/>
</dbReference>
<proteinExistence type="predicted"/>
<feature type="compositionally biased region" description="Polar residues" evidence="1">
    <location>
        <begin position="26"/>
        <end position="37"/>
    </location>
</feature>
<dbReference type="AlphaFoldDB" id="A0A226EV20"/>
<accession>A0A226EV20</accession>
<reference evidence="2 3" key="1">
    <citation type="submission" date="2015-12" db="EMBL/GenBank/DDBJ databases">
        <title>The genome of Folsomia candida.</title>
        <authorList>
            <person name="Faddeeva A."/>
            <person name="Derks M.F."/>
            <person name="Anvar Y."/>
            <person name="Smit S."/>
            <person name="Van Straalen N."/>
            <person name="Roelofs D."/>
        </authorList>
    </citation>
    <scope>NUCLEOTIDE SEQUENCE [LARGE SCALE GENOMIC DNA]</scope>
    <source>
        <strain evidence="2 3">VU population</strain>
        <tissue evidence="2">Whole body</tissue>
    </source>
</reference>
<name>A0A226EV20_FOLCA</name>
<organism evidence="2 3">
    <name type="scientific">Folsomia candida</name>
    <name type="common">Springtail</name>
    <dbReference type="NCBI Taxonomy" id="158441"/>
    <lineage>
        <taxon>Eukaryota</taxon>
        <taxon>Metazoa</taxon>
        <taxon>Ecdysozoa</taxon>
        <taxon>Arthropoda</taxon>
        <taxon>Hexapoda</taxon>
        <taxon>Collembola</taxon>
        <taxon>Entomobryomorpha</taxon>
        <taxon>Isotomoidea</taxon>
        <taxon>Isotomidae</taxon>
        <taxon>Proisotominae</taxon>
        <taxon>Folsomia</taxon>
    </lineage>
</organism>
<protein>
    <submittedName>
        <fullName evidence="2">Uncharacterized protein</fullName>
    </submittedName>
</protein>
<feature type="compositionally biased region" description="Basic and acidic residues" evidence="1">
    <location>
        <begin position="1"/>
        <end position="18"/>
    </location>
</feature>
<comment type="caution">
    <text evidence="2">The sequence shown here is derived from an EMBL/GenBank/DDBJ whole genome shotgun (WGS) entry which is preliminary data.</text>
</comment>
<feature type="region of interest" description="Disordered" evidence="1">
    <location>
        <begin position="1"/>
        <end position="40"/>
    </location>
</feature>
<sequence length="542" mass="61633">MSGKARKMEGKTSEEALPLRKKGRKSSTQTAQQQPPNKSHVFLQYNGRSLEFTVPEALQSEDPQGLKFQVTVLHSGDDDPVQLDLVEREEIWPGRPEGVAMSIFKAFKAHLRWGEQPGETDMLMDSSPQFLAMMTEIGDDPSKHVCSLQRSDGTVTRILHNGQDVMVRWFKGTNVYFKVRVAGQQFNWGTKTGGGSVHKICTVKSCWSLSVDRVVGYCRPHSKKTEEVMLLRDVKNYTNPNILVFCPTLKMTTYTEEDINEYVRNPSIRTNYPTLDKYMTDRVNVMKEEHPETWENIVPFWFEIDQSLPMTTTQATRRYNVISVGTSLLVHFHNLASTETDRVILQMKFIHFLGADSQFWDEVLQFVNKNGLTFSTSPLPLDYNFRPTHYFPPEDKIVKTLPYSYQGHGKEGGIYDGVSTSNSIVVVGFGSKSHRKQKTALTGLAHTIVPLFQEILDDTAEMDKTALQAEYLGSLSTIIASMLKLKKDGHHIRPIIYQIDQHFNSVKYPELLDMIFAIRTGLQLNVNLEPLIIMDGKPDIIF</sequence>
<keyword evidence="3" id="KW-1185">Reference proteome</keyword>
<gene>
    <name evidence="2" type="ORF">Fcan01_03059</name>
</gene>
<evidence type="ECO:0000256" key="1">
    <source>
        <dbReference type="SAM" id="MobiDB-lite"/>
    </source>
</evidence>
<evidence type="ECO:0000313" key="2">
    <source>
        <dbReference type="EMBL" id="OXA61432.1"/>
    </source>
</evidence>